<sequence length="252" mass="26780">MAETGGADAVGDANAAGAANTRPSQVPQAPQASTANTAIEIIDGAIATVDVSKHPVASIPESDLSLADIERSRSRPLQLGLYIAVILVALIAPYWLGRTLAANRTAWLVSHLNLLNAQGVAFVSWTVTLLAVTGLGLMIVDVHKWLWRTVFAVSLAAEQFIAGLCLLRFNFWYSTYVVYGESAGLANAANLGIIAAGFGVAVFAVLWVGLLVLVRKDSPLNVLTRSWASFILFFVIELIALAVVLGALLYMF</sequence>
<keyword evidence="4" id="KW-1185">Reference proteome</keyword>
<keyword evidence="2" id="KW-0472">Membrane</keyword>
<keyword evidence="2" id="KW-1133">Transmembrane helix</keyword>
<accession>A0A087EBP7</accession>
<evidence type="ECO:0000256" key="2">
    <source>
        <dbReference type="SAM" id="Phobius"/>
    </source>
</evidence>
<protein>
    <submittedName>
        <fullName evidence="3">Teichoic acid transporter</fullName>
    </submittedName>
</protein>
<feature type="transmembrane region" description="Helical" evidence="2">
    <location>
        <begin position="79"/>
        <end position="97"/>
    </location>
</feature>
<feature type="region of interest" description="Disordered" evidence="1">
    <location>
        <begin position="1"/>
        <end position="31"/>
    </location>
</feature>
<feature type="transmembrane region" description="Helical" evidence="2">
    <location>
        <begin position="117"/>
        <end position="138"/>
    </location>
</feature>
<evidence type="ECO:0000313" key="4">
    <source>
        <dbReference type="Proteomes" id="UP000029055"/>
    </source>
</evidence>
<feature type="compositionally biased region" description="Polar residues" evidence="1">
    <location>
        <begin position="21"/>
        <end position="31"/>
    </location>
</feature>
<feature type="transmembrane region" description="Helical" evidence="2">
    <location>
        <begin position="226"/>
        <end position="251"/>
    </location>
</feature>
<reference evidence="3 4" key="1">
    <citation type="submission" date="2014-03" db="EMBL/GenBank/DDBJ databases">
        <title>Genomics of Bifidobacteria.</title>
        <authorList>
            <person name="Ventura M."/>
            <person name="Milani C."/>
            <person name="Lugli G.A."/>
        </authorList>
    </citation>
    <scope>NUCLEOTIDE SEQUENCE [LARGE SCALE GENOMIC DNA]</scope>
    <source>
        <strain evidence="3 4">LMG 11597</strain>
    </source>
</reference>
<feature type="transmembrane region" description="Helical" evidence="2">
    <location>
        <begin position="150"/>
        <end position="171"/>
    </location>
</feature>
<gene>
    <name evidence="3" type="ORF">BISU_1316</name>
</gene>
<dbReference type="EMBL" id="JGZR01000001">
    <property type="protein sequence ID" value="KFJ05198.1"/>
    <property type="molecule type" value="Genomic_DNA"/>
</dbReference>
<feature type="transmembrane region" description="Helical" evidence="2">
    <location>
        <begin position="191"/>
        <end position="214"/>
    </location>
</feature>
<feature type="compositionally biased region" description="Low complexity" evidence="1">
    <location>
        <begin position="1"/>
        <end position="20"/>
    </location>
</feature>
<dbReference type="eggNOG" id="ENOG5031VVT">
    <property type="taxonomic scope" value="Bacteria"/>
</dbReference>
<organism evidence="3 4">
    <name type="scientific">Bifidobacterium subtile</name>
    <dbReference type="NCBI Taxonomy" id="77635"/>
    <lineage>
        <taxon>Bacteria</taxon>
        <taxon>Bacillati</taxon>
        <taxon>Actinomycetota</taxon>
        <taxon>Actinomycetes</taxon>
        <taxon>Bifidobacteriales</taxon>
        <taxon>Bifidobacteriaceae</taxon>
        <taxon>Bifidobacterium</taxon>
    </lineage>
</organism>
<dbReference type="AlphaFoldDB" id="A0A087EBP7"/>
<evidence type="ECO:0000313" key="3">
    <source>
        <dbReference type="EMBL" id="KFJ05198.1"/>
    </source>
</evidence>
<name>A0A087EBP7_9BIFI</name>
<comment type="caution">
    <text evidence="3">The sequence shown here is derived from an EMBL/GenBank/DDBJ whole genome shotgun (WGS) entry which is preliminary data.</text>
</comment>
<dbReference type="Proteomes" id="UP000029055">
    <property type="component" value="Unassembled WGS sequence"/>
</dbReference>
<proteinExistence type="predicted"/>
<keyword evidence="2" id="KW-0812">Transmembrane</keyword>
<evidence type="ECO:0000256" key="1">
    <source>
        <dbReference type="SAM" id="MobiDB-lite"/>
    </source>
</evidence>